<feature type="compositionally biased region" description="Acidic residues" evidence="7">
    <location>
        <begin position="826"/>
        <end position="849"/>
    </location>
</feature>
<evidence type="ECO:0000256" key="1">
    <source>
        <dbReference type="ARBA" id="ARBA00022553"/>
    </source>
</evidence>
<evidence type="ECO:0000256" key="3">
    <source>
        <dbReference type="ARBA" id="ARBA00023043"/>
    </source>
</evidence>
<keyword evidence="4 6" id="KW-0175">Coiled coil</keyword>
<feature type="region of interest" description="Disordered" evidence="7">
    <location>
        <begin position="176"/>
        <end position="222"/>
    </location>
</feature>
<protein>
    <recommendedName>
        <fullName evidence="10">KN motif and ankyrin repeat domain-containing protein 4</fullName>
    </recommendedName>
</protein>
<evidence type="ECO:0008006" key="10">
    <source>
        <dbReference type="Google" id="ProtNLM"/>
    </source>
</evidence>
<evidence type="ECO:0000313" key="8">
    <source>
        <dbReference type="EMBL" id="KAF4112255.1"/>
    </source>
</evidence>
<proteinExistence type="predicted"/>
<dbReference type="InterPro" id="IPR021939">
    <property type="entry name" value="KN_motif"/>
</dbReference>
<keyword evidence="3 5" id="KW-0040">ANK repeat</keyword>
<feature type="region of interest" description="Disordered" evidence="7">
    <location>
        <begin position="734"/>
        <end position="761"/>
    </location>
</feature>
<feature type="repeat" description="ANK" evidence="5">
    <location>
        <begin position="973"/>
        <end position="997"/>
    </location>
</feature>
<dbReference type="InterPro" id="IPR047184">
    <property type="entry name" value="KANK1-4"/>
</dbReference>
<feature type="compositionally biased region" description="Basic and acidic residues" evidence="7">
    <location>
        <begin position="202"/>
        <end position="214"/>
    </location>
</feature>
<organism evidence="8 9">
    <name type="scientific">Onychostoma macrolepis</name>
    <dbReference type="NCBI Taxonomy" id="369639"/>
    <lineage>
        <taxon>Eukaryota</taxon>
        <taxon>Metazoa</taxon>
        <taxon>Chordata</taxon>
        <taxon>Craniata</taxon>
        <taxon>Vertebrata</taxon>
        <taxon>Euteleostomi</taxon>
        <taxon>Actinopterygii</taxon>
        <taxon>Neopterygii</taxon>
        <taxon>Teleostei</taxon>
        <taxon>Ostariophysi</taxon>
        <taxon>Cypriniformes</taxon>
        <taxon>Cyprinidae</taxon>
        <taxon>Acrossocheilinae</taxon>
        <taxon>Onychostoma</taxon>
    </lineage>
</organism>
<feature type="compositionally biased region" description="Polar residues" evidence="7">
    <location>
        <begin position="369"/>
        <end position="380"/>
    </location>
</feature>
<reference evidence="8 9" key="1">
    <citation type="submission" date="2020-04" db="EMBL/GenBank/DDBJ databases">
        <title>Chromosome-level genome assembly of a cyprinid fish Onychostoma macrolepis by integration of Nanopore Sequencing, Bionano and Hi-C technology.</title>
        <authorList>
            <person name="Wang D."/>
        </authorList>
    </citation>
    <scope>NUCLEOTIDE SEQUENCE [LARGE SCALE GENOMIC DNA]</scope>
    <source>
        <strain evidence="8">SWU-2019</strain>
        <tissue evidence="8">Muscle</tissue>
    </source>
</reference>
<keyword evidence="9" id="KW-1185">Reference proteome</keyword>
<dbReference type="GO" id="GO:0030837">
    <property type="term" value="P:negative regulation of actin filament polymerization"/>
    <property type="evidence" value="ECO:0007669"/>
    <property type="project" value="InterPro"/>
</dbReference>
<dbReference type="Proteomes" id="UP000579812">
    <property type="component" value="Unassembled WGS sequence"/>
</dbReference>
<feature type="region of interest" description="Disordered" evidence="7">
    <location>
        <begin position="267"/>
        <end position="291"/>
    </location>
</feature>
<feature type="region of interest" description="Disordered" evidence="7">
    <location>
        <begin position="369"/>
        <end position="411"/>
    </location>
</feature>
<feature type="repeat" description="ANK" evidence="5">
    <location>
        <begin position="1078"/>
        <end position="1101"/>
    </location>
</feature>
<dbReference type="GO" id="GO:0005856">
    <property type="term" value="C:cytoskeleton"/>
    <property type="evidence" value="ECO:0007669"/>
    <property type="project" value="TreeGrafter"/>
</dbReference>
<dbReference type="SMART" id="SM00248">
    <property type="entry name" value="ANK"/>
    <property type="match status" value="5"/>
</dbReference>
<dbReference type="Pfam" id="PF12796">
    <property type="entry name" value="Ank_2"/>
    <property type="match status" value="2"/>
</dbReference>
<feature type="region of interest" description="Disordered" evidence="7">
    <location>
        <begin position="602"/>
        <end position="625"/>
    </location>
</feature>
<feature type="compositionally biased region" description="Polar residues" evidence="7">
    <location>
        <begin position="697"/>
        <end position="711"/>
    </location>
</feature>
<dbReference type="InterPro" id="IPR002110">
    <property type="entry name" value="Ankyrin_rpt"/>
</dbReference>
<feature type="compositionally biased region" description="Low complexity" evidence="7">
    <location>
        <begin position="114"/>
        <end position="132"/>
    </location>
</feature>
<dbReference type="EMBL" id="JAAMOB010000006">
    <property type="protein sequence ID" value="KAF4112255.1"/>
    <property type="molecule type" value="Genomic_DNA"/>
</dbReference>
<dbReference type="GO" id="GO:0005737">
    <property type="term" value="C:cytoplasm"/>
    <property type="evidence" value="ECO:0007669"/>
    <property type="project" value="TreeGrafter"/>
</dbReference>
<sequence length="1148" mass="124958">MDKKSANGFPSKATDSGVQRKQLPYSVETPYGFHLDLDFLKYVDDIEKGNTIKRVHIQRKNRGPKYSTLPRNFSLPGHGARPLAKDTWANTSTLGSKPKSRVTEVQQLFEFRASDATSGSSSTSGSSPASQSKMPWSAYLPSPKAAEESQVQTSSENEQPMGLNVRPHLLRASSMPINVPRRKGSDSTDEQSSQSQSGSAERLFRPADGGDRRGSVPQDRASLHQQITAALKRVRELEEQVRTIPELKAQICSLRTEREELLQRIQEHKSEQKSEVPQTDAQDSAVPPAVNTAADPGIVQAVQSNKTTEQQEQDLVVQVIVEQVFEKVTDTESEKEQLPASVSVPVILIDKAETPTDPDEAEGLFQESTLQEEASKSLSEQAEKQDRSSETLLEDKQSTQSQGISESEESVVAYECTSTEEDTATVAGPSVITTEEITIAQPAEQKLLTNLELEAKLKTLEESLSKASCELEKTNALLREQMDENRRKDERIQELIDQVKEQKVQSPIETEPLSEPVVTCDASVSTDRKSVMEKGISTEPQPAEGPKETDSKCSSTQTNIVEARDIEVLAQVTTAEKIVGVEIVMCDQAMETEVQDNLEVNSGQQVSEMQEKTDSVKEQEGDIKDSVSSQIIDTKVSEIVVAESDTEEYVMVESAMPTVQEIESKESPVVESTVTDKAREERTSGLQTQQEPRETQGQEPQLQSQRASEATASPAAIGQVVNRIQGLLNEQWASLGSGGQDAKGESSQKPHSSKISSIQSHLRGSLSALSAFYSPVQKGGAARQSGLKSIMKKNDCPDKQGNGGAKKNLKFVGVNGGYETTSSEDSSGEEDQDEVEEVDSSEPEVEQGEESGTAQEEAAAAGEQGDGVQAEVAEGSKEPDAAQAAMSPQEEQPVSELVDKNFMAACHFLKDRMAEVASPNKDMRQVLMVLYQEWFRVSSQKDSQAETVTLYLREVGYHTPTLLRYIVNLADGNGNMALHYSVSHSNFSVVKLLLDTGLCEVDHQNKAGYTAIMLAALTAADSPEDMEVAQQLLRMGKINARASQSGQTALMLAVSHGRTMMVQVLLDCGADLNIQDQDGSTALMCACEHGHSEIAKILLDRPECDISLTDKDGHTALSVAMKASHSDIVELLKTRADPATVTDPTAPL</sequence>
<feature type="compositionally biased region" description="Low complexity" evidence="7">
    <location>
        <begin position="190"/>
        <end position="199"/>
    </location>
</feature>
<keyword evidence="2" id="KW-0677">Repeat</keyword>
<dbReference type="InterPro" id="IPR036770">
    <property type="entry name" value="Ankyrin_rpt-contain_sf"/>
</dbReference>
<evidence type="ECO:0000256" key="5">
    <source>
        <dbReference type="PROSITE-ProRule" id="PRU00023"/>
    </source>
</evidence>
<feature type="region of interest" description="Disordered" evidence="7">
    <location>
        <begin position="776"/>
        <end position="894"/>
    </location>
</feature>
<dbReference type="AlphaFoldDB" id="A0A7J6CZ72"/>
<comment type="caution">
    <text evidence="8">The sequence shown here is derived from an EMBL/GenBank/DDBJ whole genome shotgun (WGS) entry which is preliminary data.</text>
</comment>
<dbReference type="Gene3D" id="1.25.40.20">
    <property type="entry name" value="Ankyrin repeat-containing domain"/>
    <property type="match status" value="1"/>
</dbReference>
<accession>A0A7J6CZ72</accession>
<feature type="compositionally biased region" description="Basic and acidic residues" evidence="7">
    <location>
        <begin position="662"/>
        <end position="683"/>
    </location>
</feature>
<evidence type="ECO:0000256" key="4">
    <source>
        <dbReference type="ARBA" id="ARBA00023054"/>
    </source>
</evidence>
<feature type="region of interest" description="Disordered" evidence="7">
    <location>
        <begin position="63"/>
        <end position="101"/>
    </location>
</feature>
<dbReference type="Pfam" id="PF12075">
    <property type="entry name" value="KN_motif"/>
    <property type="match status" value="1"/>
</dbReference>
<evidence type="ECO:0000313" key="9">
    <source>
        <dbReference type="Proteomes" id="UP000579812"/>
    </source>
</evidence>
<evidence type="ECO:0000256" key="6">
    <source>
        <dbReference type="SAM" id="Coils"/>
    </source>
</evidence>
<feature type="compositionally biased region" description="Basic and acidic residues" evidence="7">
    <location>
        <begin position="609"/>
        <end position="625"/>
    </location>
</feature>
<feature type="repeat" description="ANK" evidence="5">
    <location>
        <begin position="1045"/>
        <end position="1077"/>
    </location>
</feature>
<feature type="region of interest" description="Disordered" evidence="7">
    <location>
        <begin position="660"/>
        <end position="714"/>
    </location>
</feature>
<dbReference type="PROSITE" id="PS50088">
    <property type="entry name" value="ANK_REPEAT"/>
    <property type="match status" value="3"/>
</dbReference>
<feature type="compositionally biased region" description="Low complexity" evidence="7">
    <location>
        <begin position="749"/>
        <end position="761"/>
    </location>
</feature>
<name>A0A7J6CZ72_9TELE</name>
<keyword evidence="1" id="KW-0597">Phosphoprotein</keyword>
<feature type="compositionally biased region" description="Polar residues" evidence="7">
    <location>
        <begin position="149"/>
        <end position="158"/>
    </location>
</feature>
<feature type="coiled-coil region" evidence="6">
    <location>
        <begin position="443"/>
        <end position="505"/>
    </location>
</feature>
<feature type="compositionally biased region" description="Low complexity" evidence="7">
    <location>
        <begin position="850"/>
        <end position="871"/>
    </location>
</feature>
<dbReference type="PROSITE" id="PS50297">
    <property type="entry name" value="ANK_REP_REGION"/>
    <property type="match status" value="3"/>
</dbReference>
<dbReference type="SUPFAM" id="SSF48403">
    <property type="entry name" value="Ankyrin repeat"/>
    <property type="match status" value="1"/>
</dbReference>
<evidence type="ECO:0000256" key="7">
    <source>
        <dbReference type="SAM" id="MobiDB-lite"/>
    </source>
</evidence>
<dbReference type="PANTHER" id="PTHR24168:SF24">
    <property type="entry name" value="KN MOTIF AND ANKYRIN REPEAT DOMAIN-CONTAINING PROTEIN 4"/>
    <property type="match status" value="1"/>
</dbReference>
<gene>
    <name evidence="8" type="ORF">G5714_007050</name>
</gene>
<feature type="region of interest" description="Disordered" evidence="7">
    <location>
        <begin position="506"/>
        <end position="556"/>
    </location>
</feature>
<feature type="region of interest" description="Disordered" evidence="7">
    <location>
        <begin position="113"/>
        <end position="163"/>
    </location>
</feature>
<feature type="region of interest" description="Disordered" evidence="7">
    <location>
        <begin position="1"/>
        <end position="21"/>
    </location>
</feature>
<evidence type="ECO:0000256" key="2">
    <source>
        <dbReference type="ARBA" id="ARBA00022737"/>
    </source>
</evidence>
<feature type="compositionally biased region" description="Basic and acidic residues" evidence="7">
    <location>
        <begin position="381"/>
        <end position="397"/>
    </location>
</feature>
<dbReference type="FunFam" id="1.25.40.20:FF:000017">
    <property type="entry name" value="KN motif and ankyrin repeat domain-containing protein 1"/>
    <property type="match status" value="1"/>
</dbReference>
<dbReference type="PANTHER" id="PTHR24168">
    <property type="entry name" value="KN MOTIF AND ANKYRIN REPEAT DOMAIN-CONTAINING"/>
    <property type="match status" value="1"/>
</dbReference>